<keyword evidence="2" id="KW-0378">Hydrolase</keyword>
<comment type="caution">
    <text evidence="6">The sequence shown here is derived from an EMBL/GenBank/DDBJ whole genome shotgun (WGS) entry which is preliminary data.</text>
</comment>
<dbReference type="SUPFAM" id="SSF54106">
    <property type="entry name" value="LysM domain"/>
    <property type="match status" value="1"/>
</dbReference>
<dbReference type="RefSeq" id="WP_344638723.1">
    <property type="nucleotide sequence ID" value="NZ_BAAATR010000024.1"/>
</dbReference>
<evidence type="ECO:0000259" key="5">
    <source>
        <dbReference type="PROSITE" id="PS51782"/>
    </source>
</evidence>
<protein>
    <submittedName>
        <fullName evidence="6">Resuscitation-promoting factor protein RpfA</fullName>
    </submittedName>
</protein>
<dbReference type="PROSITE" id="PS51782">
    <property type="entry name" value="LYSM"/>
    <property type="match status" value="1"/>
</dbReference>
<dbReference type="SUPFAM" id="SSF53955">
    <property type="entry name" value="Lysozyme-like"/>
    <property type="match status" value="1"/>
</dbReference>
<feature type="region of interest" description="Disordered" evidence="3">
    <location>
        <begin position="128"/>
        <end position="176"/>
    </location>
</feature>
<dbReference type="Proteomes" id="UP001500305">
    <property type="component" value="Unassembled WGS sequence"/>
</dbReference>
<feature type="signal peptide" evidence="4">
    <location>
        <begin position="1"/>
        <end position="41"/>
    </location>
</feature>
<dbReference type="PANTHER" id="PTHR34700:SF4">
    <property type="entry name" value="PHAGE-LIKE ELEMENT PBSX PROTEIN XKDP"/>
    <property type="match status" value="1"/>
</dbReference>
<evidence type="ECO:0000256" key="1">
    <source>
        <dbReference type="ARBA" id="ARBA00010830"/>
    </source>
</evidence>
<dbReference type="Gene3D" id="3.10.350.10">
    <property type="entry name" value="LysM domain"/>
    <property type="match status" value="1"/>
</dbReference>
<evidence type="ECO:0000256" key="2">
    <source>
        <dbReference type="ARBA" id="ARBA00022801"/>
    </source>
</evidence>
<dbReference type="CDD" id="cd13925">
    <property type="entry name" value="RPF"/>
    <property type="match status" value="1"/>
</dbReference>
<evidence type="ECO:0000313" key="7">
    <source>
        <dbReference type="Proteomes" id="UP001500305"/>
    </source>
</evidence>
<dbReference type="InterPro" id="IPR036779">
    <property type="entry name" value="LysM_dom_sf"/>
</dbReference>
<dbReference type="PANTHER" id="PTHR34700">
    <property type="entry name" value="POTASSIUM BINDING PROTEIN KBP"/>
    <property type="match status" value="1"/>
</dbReference>
<dbReference type="InterPro" id="IPR023346">
    <property type="entry name" value="Lysozyme-like_dom_sf"/>
</dbReference>
<dbReference type="Gene3D" id="1.10.530.10">
    <property type="match status" value="1"/>
</dbReference>
<feature type="chain" id="PRO_5046530908" evidence="4">
    <location>
        <begin position="42"/>
        <end position="281"/>
    </location>
</feature>
<dbReference type="InterPro" id="IPR052196">
    <property type="entry name" value="Bact_Kbp"/>
</dbReference>
<organism evidence="6 7">
    <name type="scientific">Kitasatospora cystarginea</name>
    <dbReference type="NCBI Taxonomy" id="58350"/>
    <lineage>
        <taxon>Bacteria</taxon>
        <taxon>Bacillati</taxon>
        <taxon>Actinomycetota</taxon>
        <taxon>Actinomycetes</taxon>
        <taxon>Kitasatosporales</taxon>
        <taxon>Streptomycetaceae</taxon>
        <taxon>Kitasatospora</taxon>
    </lineage>
</organism>
<keyword evidence="4" id="KW-0732">Signal</keyword>
<dbReference type="EMBL" id="BAAATR010000024">
    <property type="protein sequence ID" value="GAA2259643.1"/>
    <property type="molecule type" value="Genomic_DNA"/>
</dbReference>
<evidence type="ECO:0000313" key="6">
    <source>
        <dbReference type="EMBL" id="GAA2259643.1"/>
    </source>
</evidence>
<comment type="similarity">
    <text evidence="1">Belongs to the transglycosylase family. Rpf subfamily.</text>
</comment>
<accession>A0ABN3EIJ6</accession>
<dbReference type="Pfam" id="PF06737">
    <property type="entry name" value="Transglycosylas"/>
    <property type="match status" value="1"/>
</dbReference>
<feature type="compositionally biased region" description="Low complexity" evidence="3">
    <location>
        <begin position="135"/>
        <end position="164"/>
    </location>
</feature>
<reference evidence="6 7" key="1">
    <citation type="journal article" date="2019" name="Int. J. Syst. Evol. Microbiol.">
        <title>The Global Catalogue of Microorganisms (GCM) 10K type strain sequencing project: providing services to taxonomists for standard genome sequencing and annotation.</title>
        <authorList>
            <consortium name="The Broad Institute Genomics Platform"/>
            <consortium name="The Broad Institute Genome Sequencing Center for Infectious Disease"/>
            <person name="Wu L."/>
            <person name="Ma J."/>
        </authorList>
    </citation>
    <scope>NUCLEOTIDE SEQUENCE [LARGE SCALE GENOMIC DNA]</scope>
    <source>
        <strain evidence="6 7">JCM 7356</strain>
    </source>
</reference>
<keyword evidence="7" id="KW-1185">Reference proteome</keyword>
<dbReference type="Pfam" id="PF01476">
    <property type="entry name" value="LysM"/>
    <property type="match status" value="1"/>
</dbReference>
<dbReference type="SMART" id="SM00257">
    <property type="entry name" value="LysM"/>
    <property type="match status" value="1"/>
</dbReference>
<evidence type="ECO:0000256" key="3">
    <source>
        <dbReference type="SAM" id="MobiDB-lite"/>
    </source>
</evidence>
<dbReference type="CDD" id="cd00118">
    <property type="entry name" value="LysM"/>
    <property type="match status" value="1"/>
</dbReference>
<name>A0ABN3EIJ6_9ACTN</name>
<sequence>MLFTGSGRHRRKTQAEKAIAAAGVAGVGLALPLLTATGAHAASVSAWDKVADCESGGDWSINTGNGFYGGLQFTSSTWKAYGGGQYAGQANQASKGQQIAIAEKVLASQGPGAWPVCSVTAGLSRGGSAADVDTSSHTRSSGSGSSGSKSSTKSYKSQSSQDSSRTVATPSFPGKAGYDAESGKYWYQKSGGWYWTSHQSIYEQFAGGAAEKAPAQSPVSAAATTQSAATGDYTVKEGDTLSGIAQAQHLSGGWQHLYDVNRATIGGNANLILPGQVLKLG</sequence>
<dbReference type="InterPro" id="IPR010618">
    <property type="entry name" value="RPF"/>
</dbReference>
<feature type="domain" description="LysM" evidence="5">
    <location>
        <begin position="231"/>
        <end position="280"/>
    </location>
</feature>
<evidence type="ECO:0000256" key="4">
    <source>
        <dbReference type="SAM" id="SignalP"/>
    </source>
</evidence>
<proteinExistence type="inferred from homology"/>
<dbReference type="InterPro" id="IPR018392">
    <property type="entry name" value="LysM"/>
</dbReference>
<gene>
    <name evidence="6" type="primary">rpfA</name>
    <name evidence="6" type="ORF">GCM10010430_49660</name>
</gene>